<dbReference type="AlphaFoldDB" id="F2D3W0"/>
<feature type="compositionally biased region" description="Polar residues" evidence="1">
    <location>
        <begin position="1"/>
        <end position="16"/>
    </location>
</feature>
<organism evidence="2">
    <name type="scientific">Hordeum vulgare subsp. vulgare</name>
    <name type="common">Domesticated barley</name>
    <dbReference type="NCBI Taxonomy" id="112509"/>
    <lineage>
        <taxon>Eukaryota</taxon>
        <taxon>Viridiplantae</taxon>
        <taxon>Streptophyta</taxon>
        <taxon>Embryophyta</taxon>
        <taxon>Tracheophyta</taxon>
        <taxon>Spermatophyta</taxon>
        <taxon>Magnoliopsida</taxon>
        <taxon>Liliopsida</taxon>
        <taxon>Poales</taxon>
        <taxon>Poaceae</taxon>
        <taxon>BOP clade</taxon>
        <taxon>Pooideae</taxon>
        <taxon>Triticodae</taxon>
        <taxon>Triticeae</taxon>
        <taxon>Hordeinae</taxon>
        <taxon>Hordeum</taxon>
    </lineage>
</organism>
<name>F2D3W0_HORVV</name>
<sequence>MVAQSPASVNGGLSSPRSKEGDDRFDQGQTFQRAPHISDRVEPGPP</sequence>
<evidence type="ECO:0000256" key="1">
    <source>
        <dbReference type="SAM" id="MobiDB-lite"/>
    </source>
</evidence>
<evidence type="ECO:0000313" key="2">
    <source>
        <dbReference type="EMBL" id="BAJ89781.1"/>
    </source>
</evidence>
<accession>F2D3W0</accession>
<proteinExistence type="evidence at transcript level"/>
<dbReference type="EMBL" id="AK358568">
    <property type="protein sequence ID" value="BAJ89781.1"/>
    <property type="molecule type" value="mRNA"/>
</dbReference>
<reference evidence="2" key="1">
    <citation type="journal article" date="2011" name="Plant Physiol.">
        <title>Comprehensive sequence analysis of 24,783 barley full-length cDNAs derived from 12 clone libraries.</title>
        <authorList>
            <person name="Matsumoto T."/>
            <person name="Tanaka T."/>
            <person name="Sakai H."/>
            <person name="Amano N."/>
            <person name="Kanamori H."/>
            <person name="Kurita K."/>
            <person name="Kikuta A."/>
            <person name="Kamiya K."/>
            <person name="Yamamoto M."/>
            <person name="Ikawa H."/>
            <person name="Fujii N."/>
            <person name="Hori K."/>
            <person name="Itoh T."/>
            <person name="Sato K."/>
        </authorList>
    </citation>
    <scope>NUCLEOTIDE SEQUENCE</scope>
    <source>
        <tissue evidence="2">Shoot</tissue>
    </source>
</reference>
<feature type="region of interest" description="Disordered" evidence="1">
    <location>
        <begin position="1"/>
        <end position="46"/>
    </location>
</feature>
<protein>
    <submittedName>
        <fullName evidence="2">Predicted protein</fullName>
    </submittedName>
</protein>
<feature type="compositionally biased region" description="Basic and acidic residues" evidence="1">
    <location>
        <begin position="17"/>
        <end position="26"/>
    </location>
</feature>
<feature type="compositionally biased region" description="Basic and acidic residues" evidence="1">
    <location>
        <begin position="36"/>
        <end position="46"/>
    </location>
</feature>